<dbReference type="InterPro" id="IPR025626">
    <property type="entry name" value="YyzF"/>
</dbReference>
<accession>A0A9D5DNU9</accession>
<protein>
    <recommendedName>
        <fullName evidence="3">CxxH/CxxC protein (TIGR04129 family)</fullName>
    </recommendedName>
</protein>
<dbReference type="NCBIfam" id="TIGR04129">
    <property type="entry name" value="CxxH_BA5709"/>
    <property type="match status" value="1"/>
</dbReference>
<sequence>MQERFGLWITKCYTERTKNGRTCTMIAACEEHIELALDVAVDEWETAPIVEQAKEPRTCQFCEEKAVYTLTK</sequence>
<dbReference type="EMBL" id="LJJD01000015">
    <property type="protein sequence ID" value="KQL57304.1"/>
    <property type="molecule type" value="Genomic_DNA"/>
</dbReference>
<reference evidence="1 2" key="1">
    <citation type="submission" date="2015-09" db="EMBL/GenBank/DDBJ databases">
        <title>Genome sequencing project for genomic taxonomy and phylogenomics of Bacillus-like bacteria.</title>
        <authorList>
            <person name="Liu B."/>
            <person name="Wang J."/>
            <person name="Zhu Y."/>
            <person name="Liu G."/>
            <person name="Chen Q."/>
            <person name="Chen Z."/>
            <person name="Lan J."/>
            <person name="Che J."/>
            <person name="Ge C."/>
            <person name="Shi H."/>
            <person name="Pan Z."/>
            <person name="Liu X."/>
        </authorList>
    </citation>
    <scope>NUCLEOTIDE SEQUENCE [LARGE SCALE GENOMIC DNA]</scope>
    <source>
        <strain evidence="1 2">DSM 19153</strain>
    </source>
</reference>
<proteinExistence type="predicted"/>
<dbReference type="AlphaFoldDB" id="A0A9D5DNU9"/>
<dbReference type="Pfam" id="PF14116">
    <property type="entry name" value="YyzF"/>
    <property type="match status" value="1"/>
</dbReference>
<evidence type="ECO:0000313" key="2">
    <source>
        <dbReference type="Proteomes" id="UP000051061"/>
    </source>
</evidence>
<evidence type="ECO:0008006" key="3">
    <source>
        <dbReference type="Google" id="ProtNLM"/>
    </source>
</evidence>
<organism evidence="1 2">
    <name type="scientific">Alkalicoccobacillus plakortidis</name>
    <dbReference type="NCBI Taxonomy" id="444060"/>
    <lineage>
        <taxon>Bacteria</taxon>
        <taxon>Bacillati</taxon>
        <taxon>Bacillota</taxon>
        <taxon>Bacilli</taxon>
        <taxon>Bacillales</taxon>
        <taxon>Bacillaceae</taxon>
        <taxon>Alkalicoccobacillus</taxon>
    </lineage>
</organism>
<comment type="caution">
    <text evidence="1">The sequence shown here is derived from an EMBL/GenBank/DDBJ whole genome shotgun (WGS) entry which is preliminary data.</text>
</comment>
<dbReference type="Proteomes" id="UP000051061">
    <property type="component" value="Unassembled WGS sequence"/>
</dbReference>
<evidence type="ECO:0000313" key="1">
    <source>
        <dbReference type="EMBL" id="KQL57304.1"/>
    </source>
</evidence>
<gene>
    <name evidence="1" type="ORF">AN965_07260</name>
</gene>
<keyword evidence="2" id="KW-1185">Reference proteome</keyword>
<name>A0A9D5DNU9_9BACI</name>